<evidence type="ECO:0000259" key="1">
    <source>
        <dbReference type="Pfam" id="PF07687"/>
    </source>
</evidence>
<dbReference type="PANTHER" id="PTHR11014:SF63">
    <property type="entry name" value="METALLOPEPTIDASE, PUTATIVE (AFU_ORTHOLOGUE AFUA_6G09600)-RELATED"/>
    <property type="match status" value="1"/>
</dbReference>
<dbReference type="InterPro" id="IPR017439">
    <property type="entry name" value="Amidohydrolase"/>
</dbReference>
<name>A0ABW6S086_9NOCA</name>
<dbReference type="EMBL" id="JBIAQY010000005">
    <property type="protein sequence ID" value="MFF3569710.1"/>
    <property type="molecule type" value="Genomic_DNA"/>
</dbReference>
<feature type="domain" description="Peptidase M20 dimerisation" evidence="1">
    <location>
        <begin position="199"/>
        <end position="295"/>
    </location>
</feature>
<evidence type="ECO:0000313" key="2">
    <source>
        <dbReference type="EMBL" id="MFF3569710.1"/>
    </source>
</evidence>
<proteinExistence type="predicted"/>
<protein>
    <submittedName>
        <fullName evidence="2">Amidohydrolase</fullName>
    </submittedName>
</protein>
<dbReference type="PANTHER" id="PTHR11014">
    <property type="entry name" value="PEPTIDASE M20 FAMILY MEMBER"/>
    <property type="match status" value="1"/>
</dbReference>
<dbReference type="Pfam" id="PF07687">
    <property type="entry name" value="M20_dimer"/>
    <property type="match status" value="1"/>
</dbReference>
<organism evidence="2 3">
    <name type="scientific">Nocardia jiangxiensis</name>
    <dbReference type="NCBI Taxonomy" id="282685"/>
    <lineage>
        <taxon>Bacteria</taxon>
        <taxon>Bacillati</taxon>
        <taxon>Actinomycetota</taxon>
        <taxon>Actinomycetes</taxon>
        <taxon>Mycobacteriales</taxon>
        <taxon>Nocardiaceae</taxon>
        <taxon>Nocardia</taxon>
    </lineage>
</organism>
<dbReference type="SUPFAM" id="SSF53187">
    <property type="entry name" value="Zn-dependent exopeptidases"/>
    <property type="match status" value="1"/>
</dbReference>
<accession>A0ABW6S086</accession>
<dbReference type="Pfam" id="PF01546">
    <property type="entry name" value="Peptidase_M20"/>
    <property type="match status" value="1"/>
</dbReference>
<reference evidence="2 3" key="1">
    <citation type="submission" date="2024-10" db="EMBL/GenBank/DDBJ databases">
        <title>The Natural Products Discovery Center: Release of the First 8490 Sequenced Strains for Exploring Actinobacteria Biosynthetic Diversity.</title>
        <authorList>
            <person name="Kalkreuter E."/>
            <person name="Kautsar S.A."/>
            <person name="Yang D."/>
            <person name="Bader C.D."/>
            <person name="Teijaro C.N."/>
            <person name="Fluegel L."/>
            <person name="Davis C.M."/>
            <person name="Simpson J.R."/>
            <person name="Lauterbach L."/>
            <person name="Steele A.D."/>
            <person name="Gui C."/>
            <person name="Meng S."/>
            <person name="Li G."/>
            <person name="Viehrig K."/>
            <person name="Ye F."/>
            <person name="Su P."/>
            <person name="Kiefer A.F."/>
            <person name="Nichols A."/>
            <person name="Cepeda A.J."/>
            <person name="Yan W."/>
            <person name="Fan B."/>
            <person name="Jiang Y."/>
            <person name="Adhikari A."/>
            <person name="Zheng C.-J."/>
            <person name="Schuster L."/>
            <person name="Cowan T.M."/>
            <person name="Smanski M.J."/>
            <person name="Chevrette M.G."/>
            <person name="De Carvalho L.P.S."/>
            <person name="Shen B."/>
        </authorList>
    </citation>
    <scope>NUCLEOTIDE SEQUENCE [LARGE SCALE GENOMIC DNA]</scope>
    <source>
        <strain evidence="2 3">NPDC002593</strain>
    </source>
</reference>
<dbReference type="InterPro" id="IPR002933">
    <property type="entry name" value="Peptidase_M20"/>
</dbReference>
<keyword evidence="3" id="KW-1185">Reference proteome</keyword>
<dbReference type="SUPFAM" id="SSF55031">
    <property type="entry name" value="Bacterial exopeptidase dimerisation domain"/>
    <property type="match status" value="1"/>
</dbReference>
<dbReference type="Proteomes" id="UP001601992">
    <property type="component" value="Unassembled WGS sequence"/>
</dbReference>
<dbReference type="InterPro" id="IPR011650">
    <property type="entry name" value="Peptidase_M20_dimer"/>
</dbReference>
<dbReference type="Gene3D" id="3.30.70.360">
    <property type="match status" value="1"/>
</dbReference>
<dbReference type="PIRSF" id="PIRSF005962">
    <property type="entry name" value="Pept_M20D_amidohydro"/>
    <property type="match status" value="1"/>
</dbReference>
<dbReference type="NCBIfam" id="TIGR01891">
    <property type="entry name" value="amidohydrolases"/>
    <property type="match status" value="1"/>
</dbReference>
<evidence type="ECO:0000313" key="3">
    <source>
        <dbReference type="Proteomes" id="UP001601992"/>
    </source>
</evidence>
<gene>
    <name evidence="2" type="ORF">ACFYXQ_18215</name>
</gene>
<comment type="caution">
    <text evidence="2">The sequence shown here is derived from an EMBL/GenBank/DDBJ whole genome shotgun (WGS) entry which is preliminary data.</text>
</comment>
<dbReference type="RefSeq" id="WP_387404340.1">
    <property type="nucleotide sequence ID" value="NZ_JBIAQY010000005.1"/>
</dbReference>
<dbReference type="Gene3D" id="3.40.630.10">
    <property type="entry name" value="Zn peptidases"/>
    <property type="match status" value="1"/>
</dbReference>
<sequence length="424" mass="43904">MTSPADIESAVRAGLAAVAAMPAVDEHWLEVYRHLHANPELSGAEVATARLVADELRAMPGWEVTEGIGGTGVVGVLNGGPGPVIWLRADMDALPVQEETGLDYASRIPGVMHACGHDVHVTALLGACARLAARADLPGTIVAIFQPAEETGFGARGMLDDGLLDRFPHPRIVLGQHVGPVPAGLILSRGGALMAASDSIRIELTGSGGHASMPHAAVNPLTMAASLVQRLQGLAAQHAALPSAPVLTPAALHVGDRPNVIAEHAEMLLSLRTFTAGSRETILAGVRRMAAAEAESAGVHKDPAIEIFDSFPVTVNSAADTDRLLTTFAANGFPAFPLPGPITGSEDFGAFATAANCASVFWYVGGFSADRYTAEDWIGLHQEMALPAGTASNHSPRFAPDPEQTLPPAINAMVVAASSELARS</sequence>
<dbReference type="InterPro" id="IPR036264">
    <property type="entry name" value="Bact_exopeptidase_dim_dom"/>
</dbReference>